<evidence type="ECO:0000313" key="1">
    <source>
        <dbReference type="EMBL" id="GBP70179.1"/>
    </source>
</evidence>
<comment type="caution">
    <text evidence="1">The sequence shown here is derived from an EMBL/GenBank/DDBJ whole genome shotgun (WGS) entry which is preliminary data.</text>
</comment>
<accession>A0A4C1Y6J3</accession>
<name>A0A4C1Y6J3_EUMVA</name>
<dbReference type="EMBL" id="BGZK01001066">
    <property type="protein sequence ID" value="GBP70179.1"/>
    <property type="molecule type" value="Genomic_DNA"/>
</dbReference>
<protein>
    <submittedName>
        <fullName evidence="1">Uncharacterized protein</fullName>
    </submittedName>
</protein>
<dbReference type="AlphaFoldDB" id="A0A4C1Y6J3"/>
<gene>
    <name evidence="1" type="ORF">EVAR_46674_1</name>
</gene>
<evidence type="ECO:0000313" key="2">
    <source>
        <dbReference type="Proteomes" id="UP000299102"/>
    </source>
</evidence>
<keyword evidence="2" id="KW-1185">Reference proteome</keyword>
<dbReference type="Proteomes" id="UP000299102">
    <property type="component" value="Unassembled WGS sequence"/>
</dbReference>
<proteinExistence type="predicted"/>
<sequence>MSATCARNTDSRLYRNDRRGFGPLIGPRLRHGTIPYATHMCNTEYTIASVQIRDRLQLHDTDNCRPRLTLCNVELRAAVVN</sequence>
<organism evidence="1 2">
    <name type="scientific">Eumeta variegata</name>
    <name type="common">Bagworm moth</name>
    <name type="synonym">Eumeta japonica</name>
    <dbReference type="NCBI Taxonomy" id="151549"/>
    <lineage>
        <taxon>Eukaryota</taxon>
        <taxon>Metazoa</taxon>
        <taxon>Ecdysozoa</taxon>
        <taxon>Arthropoda</taxon>
        <taxon>Hexapoda</taxon>
        <taxon>Insecta</taxon>
        <taxon>Pterygota</taxon>
        <taxon>Neoptera</taxon>
        <taxon>Endopterygota</taxon>
        <taxon>Lepidoptera</taxon>
        <taxon>Glossata</taxon>
        <taxon>Ditrysia</taxon>
        <taxon>Tineoidea</taxon>
        <taxon>Psychidae</taxon>
        <taxon>Oiketicinae</taxon>
        <taxon>Eumeta</taxon>
    </lineage>
</organism>
<reference evidence="1 2" key="1">
    <citation type="journal article" date="2019" name="Commun. Biol.">
        <title>The bagworm genome reveals a unique fibroin gene that provides high tensile strength.</title>
        <authorList>
            <person name="Kono N."/>
            <person name="Nakamura H."/>
            <person name="Ohtoshi R."/>
            <person name="Tomita M."/>
            <person name="Numata K."/>
            <person name="Arakawa K."/>
        </authorList>
    </citation>
    <scope>NUCLEOTIDE SEQUENCE [LARGE SCALE GENOMIC DNA]</scope>
</reference>